<feature type="transmembrane region" description="Helical" evidence="2">
    <location>
        <begin position="78"/>
        <end position="99"/>
    </location>
</feature>
<evidence type="ECO:0000313" key="4">
    <source>
        <dbReference type="Proteomes" id="UP000838763"/>
    </source>
</evidence>
<feature type="region of interest" description="Disordered" evidence="1">
    <location>
        <begin position="156"/>
        <end position="251"/>
    </location>
</feature>
<keyword evidence="2" id="KW-0472">Membrane</keyword>
<feature type="compositionally biased region" description="Basic residues" evidence="1">
    <location>
        <begin position="162"/>
        <end position="182"/>
    </location>
</feature>
<dbReference type="EMBL" id="CALLCH030000018">
    <property type="protein sequence ID" value="CAI4218834.1"/>
    <property type="molecule type" value="Genomic_DNA"/>
</dbReference>
<evidence type="ECO:0000313" key="3">
    <source>
        <dbReference type="EMBL" id="CAI4218834.1"/>
    </source>
</evidence>
<dbReference type="AlphaFoldDB" id="A0A9P1HBX4"/>
<dbReference type="Proteomes" id="UP000838763">
    <property type="component" value="Unassembled WGS sequence"/>
</dbReference>
<organism evidence="3 4">
    <name type="scientific">Parascedosporium putredinis</name>
    <dbReference type="NCBI Taxonomy" id="1442378"/>
    <lineage>
        <taxon>Eukaryota</taxon>
        <taxon>Fungi</taxon>
        <taxon>Dikarya</taxon>
        <taxon>Ascomycota</taxon>
        <taxon>Pezizomycotina</taxon>
        <taxon>Sordariomycetes</taxon>
        <taxon>Hypocreomycetidae</taxon>
        <taxon>Microascales</taxon>
        <taxon>Microascaceae</taxon>
        <taxon>Parascedosporium</taxon>
    </lineage>
</organism>
<keyword evidence="2" id="KW-1133">Transmembrane helix</keyword>
<sequence>MTKASAVMAYLAWFSISFGAFIFQIFCQDYYQDPVRQSQLTAAFLDWHFMVLNPCATAAIALSFFAQSHTTLWLRSRGALSIESLATQAIVCAALAASWSKRLAPTEDASEDPHCRFIAWYNTGGWAVFNCLLWSAVQAYLLVLSVFAMCMGPRRRTAEEKKRKKRNKLQKKQQQKAKSRKDKKPDETTPLLPLFHSSGESRLRKKKKKTDGGGERRRFRSFLAKFKWRKKQKKRKAASRWRRVLGRESSV</sequence>
<accession>A0A9P1HBX4</accession>
<feature type="transmembrane region" description="Helical" evidence="2">
    <location>
        <begin position="126"/>
        <end position="152"/>
    </location>
</feature>
<evidence type="ECO:0000256" key="2">
    <source>
        <dbReference type="SAM" id="Phobius"/>
    </source>
</evidence>
<reference evidence="3" key="1">
    <citation type="submission" date="2022-11" db="EMBL/GenBank/DDBJ databases">
        <authorList>
            <person name="Scott C."/>
            <person name="Bruce N."/>
        </authorList>
    </citation>
    <scope>NUCLEOTIDE SEQUENCE</scope>
</reference>
<feature type="transmembrane region" description="Helical" evidence="2">
    <location>
        <begin position="47"/>
        <end position="66"/>
    </location>
</feature>
<keyword evidence="4" id="KW-1185">Reference proteome</keyword>
<evidence type="ECO:0000256" key="1">
    <source>
        <dbReference type="SAM" id="MobiDB-lite"/>
    </source>
</evidence>
<feature type="compositionally biased region" description="Basic residues" evidence="1">
    <location>
        <begin position="226"/>
        <end position="244"/>
    </location>
</feature>
<proteinExistence type="predicted"/>
<protein>
    <submittedName>
        <fullName evidence="3">Uncharacterized protein</fullName>
    </submittedName>
</protein>
<gene>
    <name evidence="3" type="ORF">PPNO1_LOCUS8408</name>
</gene>
<comment type="caution">
    <text evidence="3">The sequence shown here is derived from an EMBL/GenBank/DDBJ whole genome shotgun (WGS) entry which is preliminary data.</text>
</comment>
<name>A0A9P1HBX4_9PEZI</name>
<feature type="transmembrane region" description="Helical" evidence="2">
    <location>
        <begin position="7"/>
        <end position="27"/>
    </location>
</feature>
<keyword evidence="2" id="KW-0812">Transmembrane</keyword>